<dbReference type="GO" id="GO:0003676">
    <property type="term" value="F:nucleic acid binding"/>
    <property type="evidence" value="ECO:0007669"/>
    <property type="project" value="InterPro"/>
</dbReference>
<gene>
    <name evidence="3" type="ORF">MERR_LOCUS23606</name>
</gene>
<dbReference type="Proteomes" id="UP000467841">
    <property type="component" value="Unassembled WGS sequence"/>
</dbReference>
<sequence length="344" mass="39836">MEGSFDEAVNGVDGALHIASRICSKWNKEFRFRFDASQISQLNESHWSDLDYCKRFKKGSYNQKSGDCPDGSIEKAAPKPRSPAGRETNAPRSAKFTSVRLKSFTTAKHTSKDVLEYVHSDLWGSLHVTPSLSKCQYYISFVDDFSRKVWIFFLKTKDEAYSKFVEWLAFVENQSGKKLKALRTNNGLEYCNKTFDDFCRAKGIMRHKTCPYTPQQNGVAERLNRTILEKVRSLLSEMGLKESFWAEASSTVVYMINRTPSTPLNFRIPEEIWSGKKPEYSHMRRFGCLVYYHVDQGKLKSRAKKGILMGYPHGVKGYRIWSIDERKCIIRKMLFSVKAYYIRM</sequence>
<reference evidence="3" key="1">
    <citation type="submission" date="2020-01" db="EMBL/GenBank/DDBJ databases">
        <authorList>
            <person name="Mishra B."/>
        </authorList>
    </citation>
    <scope>NUCLEOTIDE SEQUENCE [LARGE SCALE GENOMIC DNA]</scope>
</reference>
<dbReference type="EMBL" id="CACVBM020001163">
    <property type="protein sequence ID" value="CAA7036371.1"/>
    <property type="molecule type" value="Genomic_DNA"/>
</dbReference>
<keyword evidence="4" id="KW-1185">Reference proteome</keyword>
<dbReference type="InterPro" id="IPR001584">
    <property type="entry name" value="Integrase_cat-core"/>
</dbReference>
<protein>
    <recommendedName>
        <fullName evidence="2">Integrase catalytic domain-containing protein</fullName>
    </recommendedName>
</protein>
<organism evidence="3 4">
    <name type="scientific">Microthlaspi erraticum</name>
    <dbReference type="NCBI Taxonomy" id="1685480"/>
    <lineage>
        <taxon>Eukaryota</taxon>
        <taxon>Viridiplantae</taxon>
        <taxon>Streptophyta</taxon>
        <taxon>Embryophyta</taxon>
        <taxon>Tracheophyta</taxon>
        <taxon>Spermatophyta</taxon>
        <taxon>Magnoliopsida</taxon>
        <taxon>eudicotyledons</taxon>
        <taxon>Gunneridae</taxon>
        <taxon>Pentapetalae</taxon>
        <taxon>rosids</taxon>
        <taxon>malvids</taxon>
        <taxon>Brassicales</taxon>
        <taxon>Brassicaceae</taxon>
        <taxon>Coluteocarpeae</taxon>
        <taxon>Microthlaspi</taxon>
    </lineage>
</organism>
<evidence type="ECO:0000256" key="1">
    <source>
        <dbReference type="SAM" id="MobiDB-lite"/>
    </source>
</evidence>
<accession>A0A6D2JBF1</accession>
<dbReference type="InterPro" id="IPR057670">
    <property type="entry name" value="SH3_retrovirus"/>
</dbReference>
<comment type="caution">
    <text evidence="3">The sequence shown here is derived from an EMBL/GenBank/DDBJ whole genome shotgun (WGS) entry which is preliminary data.</text>
</comment>
<dbReference type="SUPFAM" id="SSF53098">
    <property type="entry name" value="Ribonuclease H-like"/>
    <property type="match status" value="1"/>
</dbReference>
<proteinExistence type="predicted"/>
<evidence type="ECO:0000313" key="4">
    <source>
        <dbReference type="Proteomes" id="UP000467841"/>
    </source>
</evidence>
<dbReference type="PANTHER" id="PTHR42648">
    <property type="entry name" value="TRANSPOSASE, PUTATIVE-RELATED"/>
    <property type="match status" value="1"/>
</dbReference>
<dbReference type="PROSITE" id="PS50994">
    <property type="entry name" value="INTEGRASE"/>
    <property type="match status" value="1"/>
</dbReference>
<dbReference type="Pfam" id="PF00665">
    <property type="entry name" value="rve"/>
    <property type="match status" value="1"/>
</dbReference>
<dbReference type="InterPro" id="IPR039537">
    <property type="entry name" value="Retrotran_Ty1/copia-like"/>
</dbReference>
<dbReference type="Pfam" id="PF25597">
    <property type="entry name" value="SH3_retrovirus"/>
    <property type="match status" value="1"/>
</dbReference>
<evidence type="ECO:0000259" key="2">
    <source>
        <dbReference type="PROSITE" id="PS50994"/>
    </source>
</evidence>
<name>A0A6D2JBF1_9BRAS</name>
<dbReference type="GO" id="GO:0015074">
    <property type="term" value="P:DNA integration"/>
    <property type="evidence" value="ECO:0007669"/>
    <property type="project" value="InterPro"/>
</dbReference>
<evidence type="ECO:0000313" key="3">
    <source>
        <dbReference type="EMBL" id="CAA7036371.1"/>
    </source>
</evidence>
<dbReference type="OrthoDB" id="1434865at2759"/>
<dbReference type="AlphaFoldDB" id="A0A6D2JBF1"/>
<dbReference type="Gene3D" id="3.30.420.10">
    <property type="entry name" value="Ribonuclease H-like superfamily/Ribonuclease H"/>
    <property type="match status" value="1"/>
</dbReference>
<dbReference type="InterPro" id="IPR036397">
    <property type="entry name" value="RNaseH_sf"/>
</dbReference>
<dbReference type="InterPro" id="IPR012337">
    <property type="entry name" value="RNaseH-like_sf"/>
</dbReference>
<feature type="domain" description="Integrase catalytic" evidence="2">
    <location>
        <begin position="108"/>
        <end position="277"/>
    </location>
</feature>
<dbReference type="PANTHER" id="PTHR42648:SF28">
    <property type="entry name" value="TRANSPOSON-ENCODED PROTEIN WITH RIBONUCLEASE H-LIKE AND RETROVIRUS ZINC FINGER-LIKE DOMAINS"/>
    <property type="match status" value="1"/>
</dbReference>
<feature type="region of interest" description="Disordered" evidence="1">
    <location>
        <begin position="62"/>
        <end position="92"/>
    </location>
</feature>